<evidence type="ECO:0000259" key="6">
    <source>
        <dbReference type="PROSITE" id="PS50238"/>
    </source>
</evidence>
<feature type="coiled-coil region" evidence="3">
    <location>
        <begin position="943"/>
        <end position="970"/>
    </location>
</feature>
<dbReference type="Gene3D" id="1.10.555.10">
    <property type="entry name" value="Rho GTPase activation protein"/>
    <property type="match status" value="1"/>
</dbReference>
<proteinExistence type="predicted"/>
<dbReference type="InterPro" id="IPR000198">
    <property type="entry name" value="RhoGAP_dom"/>
</dbReference>
<dbReference type="SUPFAM" id="SSF50044">
    <property type="entry name" value="SH3-domain"/>
    <property type="match status" value="1"/>
</dbReference>
<evidence type="ECO:0000256" key="4">
    <source>
        <dbReference type="SAM" id="MobiDB-lite"/>
    </source>
</evidence>
<feature type="region of interest" description="Disordered" evidence="4">
    <location>
        <begin position="1"/>
        <end position="23"/>
    </location>
</feature>
<dbReference type="CDD" id="cd00174">
    <property type="entry name" value="SH3"/>
    <property type="match status" value="1"/>
</dbReference>
<evidence type="ECO:0000313" key="7">
    <source>
        <dbReference type="EMBL" id="PJF18451.1"/>
    </source>
</evidence>
<dbReference type="GO" id="GO:0007165">
    <property type="term" value="P:signal transduction"/>
    <property type="evidence" value="ECO:0007669"/>
    <property type="project" value="InterPro"/>
</dbReference>
<sequence length="1203" mass="132827">MESSEQQSCESPENNGPIAESFLEEPAGLESNVEQPCNPNVKITIFAEIPTQHVKKGIRLLPTQTLASFIAKLQKKKIINGGSSGAGGGGGGSGGSEISILHVSHNGNGESRRLSMDSDSSQTIWELGIRDQVTVLEVEKPSSSKKKESLLNRFRSAAAKTLRTSANSIPTPKDEEPLGILFGIQLEIVADMGPPLMSAPGIPAFMSSAFEFLKTFESKEEGLFRLSGSASTIKTYKKVIDRGEQIEWQAGRDAHNATGLIKMYLRELPEPLLTFSLFGHFCSAVQCTDRKLTGELFKSLLSVIPMVNYNLLKFIITELVEISKFEEHTKMGVTNLATLFGPNLGRPAESIFDQAEMLQCASRASAITCFMLRNAHLVFDQALDDTFKSFAVATFDYSPTEGDELSLHVGEAIFVTDCEDGDGWWTGQAVDETGNIKSGKFPSNYVTVSRQNDAVISMSSCNLGMSRSSEALVISTPELRIDDFLAPGPVLDIPEGEEPPILEESPIPGDYSIPDGSLLPIDSSIPDDSLLPVDSSIPNDSPLPVNSLIPEDMESPVVPDDTQSPFLDNDSEAQDSSLRPISGNRLLSLEMELASLKLQLAEESKKRQELAAIIPELSRITRVMPGDLLSGMTMVVGTTGVRMKLLVDPEQVWWEIPTPDESSAKKYCSKMTDAAKSAVRSRASALYEEQAKKYQLQKEMSPADRHWLQTVLKEGTQSDKISTMLLQARECPFYSLDWITQLLAMASSTSRHESYPAMESLRDIFVLVLPPKSSGRSLTMWQGRYITDNKDLTPSSFLVVAYFEDMLRRAYVEYLKILEIMIHDQVQNGRERAMRVVFELLLAYKCEFTETLLQLLVNKIGDPDRKVASRVIYYLQGVIEKYEELTLPSVKAVQNEATRPNAPNDKSAFYGLLFFSQVRLNESSPEVTEVLLQTYQHFLQIFLKQLEDAARNKKKAHKTKRRKVDSAEDEIPRTVRVVLLGLTRAIPFARSTGESGLGQYASKLISIAGKIRSFPTLLQAASLIFKIFTEDSLVDESSMQLLGELVSKYLLDYNRMADNTASHPPLFKLLYKIFAALGDSNNQKALGCLRSMVKSLLVVSTTMSSPSFAAAALLLVNEAIAMKPGLRLAINFPEDEDSSVESGLFWELNILAKHYHPTVARYAKTLLQPNGEIDVGKEPEDPFTTMTNSAFLEAFISGAVKSV</sequence>
<dbReference type="SMART" id="SM00324">
    <property type="entry name" value="RhoGAP"/>
    <property type="match status" value="1"/>
</dbReference>
<evidence type="ECO:0000256" key="2">
    <source>
        <dbReference type="PROSITE-ProRule" id="PRU00192"/>
    </source>
</evidence>
<dbReference type="EMBL" id="MTSL01000124">
    <property type="protein sequence ID" value="PJF18451.1"/>
    <property type="molecule type" value="Genomic_DNA"/>
</dbReference>
<feature type="coiled-coil region" evidence="3">
    <location>
        <begin position="586"/>
        <end position="613"/>
    </location>
</feature>
<dbReference type="SUPFAM" id="SSF48371">
    <property type="entry name" value="ARM repeat"/>
    <property type="match status" value="1"/>
</dbReference>
<dbReference type="PANTHER" id="PTHR12048">
    <property type="entry name" value="CCAAT-BINDING FACTOR-RELATED"/>
    <property type="match status" value="1"/>
</dbReference>
<reference evidence="7 8" key="1">
    <citation type="submission" date="2016-10" db="EMBL/GenBank/DDBJ databases">
        <title>The genome of Paramicrosporidium saccamoebae is the missing link in understanding Cryptomycota and Microsporidia evolution.</title>
        <authorList>
            <person name="Quandt C.A."/>
            <person name="Beaudet D."/>
            <person name="Corsaro D."/>
            <person name="Michel R."/>
            <person name="Corradi N."/>
            <person name="James T."/>
        </authorList>
    </citation>
    <scope>NUCLEOTIDE SEQUENCE [LARGE SCALE GENOMIC DNA]</scope>
    <source>
        <strain evidence="7 8">KSL3</strain>
    </source>
</reference>
<comment type="caution">
    <text evidence="7">The sequence shown here is derived from an EMBL/GenBank/DDBJ whole genome shotgun (WGS) entry which is preliminary data.</text>
</comment>
<dbReference type="PANTHER" id="PTHR12048:SF0">
    <property type="entry name" value="CCAAT_ENHANCER-BINDING PROTEIN ZETA"/>
    <property type="match status" value="1"/>
</dbReference>
<dbReference type="CDD" id="cd00159">
    <property type="entry name" value="RhoGAP"/>
    <property type="match status" value="1"/>
</dbReference>
<keyword evidence="3" id="KW-0175">Coiled coil</keyword>
<feature type="domain" description="Rho-GAP" evidence="6">
    <location>
        <begin position="184"/>
        <end position="379"/>
    </location>
</feature>
<organism evidence="7 8">
    <name type="scientific">Paramicrosporidium saccamoebae</name>
    <dbReference type="NCBI Taxonomy" id="1246581"/>
    <lineage>
        <taxon>Eukaryota</taxon>
        <taxon>Fungi</taxon>
        <taxon>Fungi incertae sedis</taxon>
        <taxon>Cryptomycota</taxon>
        <taxon>Cryptomycota incertae sedis</taxon>
        <taxon>Paramicrosporidium</taxon>
    </lineage>
</organism>
<feature type="compositionally biased region" description="Low complexity" evidence="4">
    <location>
        <begin position="1"/>
        <end position="13"/>
    </location>
</feature>
<dbReference type="SUPFAM" id="SSF48350">
    <property type="entry name" value="GTPase activation domain, GAP"/>
    <property type="match status" value="1"/>
</dbReference>
<dbReference type="Pfam" id="PF00620">
    <property type="entry name" value="RhoGAP"/>
    <property type="match status" value="1"/>
</dbReference>
<feature type="region of interest" description="Disordered" evidence="4">
    <location>
        <begin position="494"/>
        <end position="579"/>
    </location>
</feature>
<keyword evidence="1 2" id="KW-0728">SH3 domain</keyword>
<evidence type="ECO:0000256" key="3">
    <source>
        <dbReference type="SAM" id="Coils"/>
    </source>
</evidence>
<evidence type="ECO:0000256" key="1">
    <source>
        <dbReference type="ARBA" id="ARBA00022443"/>
    </source>
</evidence>
<dbReference type="OrthoDB" id="28947at2759"/>
<feature type="domain" description="SH3" evidence="5">
    <location>
        <begin position="386"/>
        <end position="451"/>
    </location>
</feature>
<gene>
    <name evidence="7" type="ORF">PSACC_01741</name>
</gene>
<dbReference type="SMART" id="SM00326">
    <property type="entry name" value="SH3"/>
    <property type="match status" value="1"/>
</dbReference>
<dbReference type="Proteomes" id="UP000240830">
    <property type="component" value="Unassembled WGS sequence"/>
</dbReference>
<evidence type="ECO:0000313" key="8">
    <source>
        <dbReference type="Proteomes" id="UP000240830"/>
    </source>
</evidence>
<dbReference type="InterPro" id="IPR001452">
    <property type="entry name" value="SH3_domain"/>
</dbReference>
<dbReference type="AlphaFoldDB" id="A0A2H9TL09"/>
<evidence type="ECO:0000259" key="5">
    <source>
        <dbReference type="PROSITE" id="PS50002"/>
    </source>
</evidence>
<dbReference type="PROSITE" id="PS50002">
    <property type="entry name" value="SH3"/>
    <property type="match status" value="1"/>
</dbReference>
<dbReference type="InterPro" id="IPR016024">
    <property type="entry name" value="ARM-type_fold"/>
</dbReference>
<dbReference type="Gene3D" id="2.30.30.40">
    <property type="entry name" value="SH3 Domains"/>
    <property type="match status" value="1"/>
</dbReference>
<dbReference type="PROSITE" id="PS50238">
    <property type="entry name" value="RHOGAP"/>
    <property type="match status" value="1"/>
</dbReference>
<dbReference type="STRING" id="1246581.A0A2H9TL09"/>
<dbReference type="InterPro" id="IPR008936">
    <property type="entry name" value="Rho_GTPase_activation_prot"/>
</dbReference>
<protein>
    <submittedName>
        <fullName evidence="7">CCAAT-binding factor domain-containing protein</fullName>
    </submittedName>
</protein>
<dbReference type="Pfam" id="PF14604">
    <property type="entry name" value="SH3_9"/>
    <property type="match status" value="1"/>
</dbReference>
<accession>A0A2H9TL09</accession>
<name>A0A2H9TL09_9FUNG</name>
<dbReference type="InterPro" id="IPR036028">
    <property type="entry name" value="SH3-like_dom_sf"/>
</dbReference>
<keyword evidence="8" id="KW-1185">Reference proteome</keyword>
<dbReference type="GO" id="GO:0005634">
    <property type="term" value="C:nucleus"/>
    <property type="evidence" value="ECO:0007669"/>
    <property type="project" value="TreeGrafter"/>
</dbReference>
<dbReference type="InterPro" id="IPR040155">
    <property type="entry name" value="CEBPZ/Mak21-like"/>
</dbReference>